<evidence type="ECO:0000313" key="2">
    <source>
        <dbReference type="EMBL" id="RPB03029.1"/>
    </source>
</evidence>
<keyword evidence="1" id="KW-0732">Signal</keyword>
<protein>
    <recommendedName>
        <fullName evidence="4">Extracellular membrane protein CFEM domain-containing protein</fullName>
    </recommendedName>
</protein>
<feature type="signal peptide" evidence="1">
    <location>
        <begin position="1"/>
        <end position="18"/>
    </location>
</feature>
<organism evidence="2 3">
    <name type="scientific">Choiromyces venosus 120613-1</name>
    <dbReference type="NCBI Taxonomy" id="1336337"/>
    <lineage>
        <taxon>Eukaryota</taxon>
        <taxon>Fungi</taxon>
        <taxon>Dikarya</taxon>
        <taxon>Ascomycota</taxon>
        <taxon>Pezizomycotina</taxon>
        <taxon>Pezizomycetes</taxon>
        <taxon>Pezizales</taxon>
        <taxon>Tuberaceae</taxon>
        <taxon>Choiromyces</taxon>
    </lineage>
</organism>
<keyword evidence="3" id="KW-1185">Reference proteome</keyword>
<evidence type="ECO:0000313" key="3">
    <source>
        <dbReference type="Proteomes" id="UP000276215"/>
    </source>
</evidence>
<name>A0A3N4K124_9PEZI</name>
<sequence>MQFKPIVLMALLTAIASATVVPTAKIPCDSNWHPCNLYSKYEDCSPEYVKILKQCVDSGCIQWFMDPLAHCNKDTA</sequence>
<gene>
    <name evidence="2" type="ORF">L873DRAFT_1801103</name>
</gene>
<proteinExistence type="predicted"/>
<dbReference type="AlphaFoldDB" id="A0A3N4K124"/>
<dbReference type="OrthoDB" id="5343552at2759"/>
<dbReference type="Proteomes" id="UP000276215">
    <property type="component" value="Unassembled WGS sequence"/>
</dbReference>
<reference evidence="2 3" key="1">
    <citation type="journal article" date="2018" name="Nat. Ecol. Evol.">
        <title>Pezizomycetes genomes reveal the molecular basis of ectomycorrhizal truffle lifestyle.</title>
        <authorList>
            <person name="Murat C."/>
            <person name="Payen T."/>
            <person name="Noel B."/>
            <person name="Kuo A."/>
            <person name="Morin E."/>
            <person name="Chen J."/>
            <person name="Kohler A."/>
            <person name="Krizsan K."/>
            <person name="Balestrini R."/>
            <person name="Da Silva C."/>
            <person name="Montanini B."/>
            <person name="Hainaut M."/>
            <person name="Levati E."/>
            <person name="Barry K.W."/>
            <person name="Belfiori B."/>
            <person name="Cichocki N."/>
            <person name="Clum A."/>
            <person name="Dockter R.B."/>
            <person name="Fauchery L."/>
            <person name="Guy J."/>
            <person name="Iotti M."/>
            <person name="Le Tacon F."/>
            <person name="Lindquist E.A."/>
            <person name="Lipzen A."/>
            <person name="Malagnac F."/>
            <person name="Mello A."/>
            <person name="Molinier V."/>
            <person name="Miyauchi S."/>
            <person name="Poulain J."/>
            <person name="Riccioni C."/>
            <person name="Rubini A."/>
            <person name="Sitrit Y."/>
            <person name="Splivallo R."/>
            <person name="Traeger S."/>
            <person name="Wang M."/>
            <person name="Zifcakova L."/>
            <person name="Wipf D."/>
            <person name="Zambonelli A."/>
            <person name="Paolocci F."/>
            <person name="Nowrousian M."/>
            <person name="Ottonello S."/>
            <person name="Baldrian P."/>
            <person name="Spatafora J.W."/>
            <person name="Henrissat B."/>
            <person name="Nagy L.G."/>
            <person name="Aury J.M."/>
            <person name="Wincker P."/>
            <person name="Grigoriev I.V."/>
            <person name="Bonfante P."/>
            <person name="Martin F.M."/>
        </authorList>
    </citation>
    <scope>NUCLEOTIDE SEQUENCE [LARGE SCALE GENOMIC DNA]</scope>
    <source>
        <strain evidence="2 3">120613-1</strain>
    </source>
</reference>
<evidence type="ECO:0008006" key="4">
    <source>
        <dbReference type="Google" id="ProtNLM"/>
    </source>
</evidence>
<evidence type="ECO:0000256" key="1">
    <source>
        <dbReference type="SAM" id="SignalP"/>
    </source>
</evidence>
<dbReference type="EMBL" id="ML120364">
    <property type="protein sequence ID" value="RPB03029.1"/>
    <property type="molecule type" value="Genomic_DNA"/>
</dbReference>
<feature type="chain" id="PRO_5018080010" description="Extracellular membrane protein CFEM domain-containing protein" evidence="1">
    <location>
        <begin position="19"/>
        <end position="76"/>
    </location>
</feature>
<accession>A0A3N4K124</accession>